<keyword evidence="2" id="KW-0732">Signal</keyword>
<comment type="caution">
    <text evidence="3">The sequence shown here is derived from an EMBL/GenBank/DDBJ whole genome shotgun (WGS) entry which is preliminary data.</text>
</comment>
<dbReference type="EMBL" id="RYZH01000004">
    <property type="protein sequence ID" value="RUL89133.1"/>
    <property type="molecule type" value="Genomic_DNA"/>
</dbReference>
<gene>
    <name evidence="3" type="ORF">TsocGM_03170</name>
</gene>
<feature type="signal peptide" evidence="2">
    <location>
        <begin position="1"/>
        <end position="28"/>
    </location>
</feature>
<feature type="region of interest" description="Disordered" evidence="1">
    <location>
        <begin position="30"/>
        <end position="65"/>
    </location>
</feature>
<proteinExistence type="predicted"/>
<evidence type="ECO:0000256" key="2">
    <source>
        <dbReference type="SAM" id="SignalP"/>
    </source>
</evidence>
<protein>
    <recommendedName>
        <fullName evidence="5">Secreted protein</fullName>
    </recommendedName>
</protein>
<evidence type="ECO:0000313" key="4">
    <source>
        <dbReference type="Proteomes" id="UP000280296"/>
    </source>
</evidence>
<name>A0A432MNV6_9BACT</name>
<reference evidence="3 4" key="1">
    <citation type="submission" date="2018-12" db="EMBL/GenBank/DDBJ databases">
        <authorList>
            <person name="Toschakov S.V."/>
        </authorList>
    </citation>
    <scope>NUCLEOTIDE SEQUENCE [LARGE SCALE GENOMIC DNA]</scope>
    <source>
        <strain evidence="3 4">GM2012</strain>
    </source>
</reference>
<dbReference type="OrthoDB" id="10008101at2"/>
<evidence type="ECO:0000313" key="3">
    <source>
        <dbReference type="EMBL" id="RUL89133.1"/>
    </source>
</evidence>
<evidence type="ECO:0008006" key="5">
    <source>
        <dbReference type="Google" id="ProtNLM"/>
    </source>
</evidence>
<organism evidence="3 4">
    <name type="scientific">Tautonia sociabilis</name>
    <dbReference type="NCBI Taxonomy" id="2080755"/>
    <lineage>
        <taxon>Bacteria</taxon>
        <taxon>Pseudomonadati</taxon>
        <taxon>Planctomycetota</taxon>
        <taxon>Planctomycetia</taxon>
        <taxon>Isosphaerales</taxon>
        <taxon>Isosphaeraceae</taxon>
        <taxon>Tautonia</taxon>
    </lineage>
</organism>
<keyword evidence="4" id="KW-1185">Reference proteome</keyword>
<reference evidence="3 4" key="2">
    <citation type="submission" date="2019-01" db="EMBL/GenBank/DDBJ databases">
        <title>Tautonia sociabilis, a novel thermotolerant planctomycete of Isosphaeraceae family, isolated from a 4000 m deep subterranean habitat.</title>
        <authorList>
            <person name="Kovaleva O.L."/>
            <person name="Elcheninov A.G."/>
            <person name="Van Heerden E."/>
            <person name="Toshchakov S.V."/>
            <person name="Novikov A."/>
            <person name="Bonch-Osmolovskaya E.A."/>
            <person name="Kublanov I.V."/>
        </authorList>
    </citation>
    <scope>NUCLEOTIDE SEQUENCE [LARGE SCALE GENOMIC DNA]</scope>
    <source>
        <strain evidence="3 4">GM2012</strain>
    </source>
</reference>
<feature type="chain" id="PRO_5019100372" description="Secreted protein" evidence="2">
    <location>
        <begin position="29"/>
        <end position="65"/>
    </location>
</feature>
<dbReference type="Proteomes" id="UP000280296">
    <property type="component" value="Unassembled WGS sequence"/>
</dbReference>
<dbReference type="AlphaFoldDB" id="A0A432MNV6"/>
<dbReference type="RefSeq" id="WP_126723868.1">
    <property type="nucleotide sequence ID" value="NZ_RYZH01000004.1"/>
</dbReference>
<sequence length="65" mass="6753">MRMTLAGVRAARALALALACVAVSPSVGCGGNKGDSVVPEENPENPAAKAKESMDYYRQQMQKGG</sequence>
<accession>A0A432MNV6</accession>
<evidence type="ECO:0000256" key="1">
    <source>
        <dbReference type="SAM" id="MobiDB-lite"/>
    </source>
</evidence>